<dbReference type="OrthoDB" id="5524532at2"/>
<accession>A0A1H7JTY8</accession>
<proteinExistence type="predicted"/>
<evidence type="ECO:0000313" key="2">
    <source>
        <dbReference type="EMBL" id="SEK76965.1"/>
    </source>
</evidence>
<protein>
    <submittedName>
        <fullName evidence="2">Uncharacterized protein</fullName>
    </submittedName>
</protein>
<dbReference type="RefSeq" id="WP_075005439.1">
    <property type="nucleotide sequence ID" value="NZ_FOAP01000002.1"/>
</dbReference>
<evidence type="ECO:0000313" key="3">
    <source>
        <dbReference type="Proteomes" id="UP000182719"/>
    </source>
</evidence>
<evidence type="ECO:0000256" key="1">
    <source>
        <dbReference type="SAM" id="Coils"/>
    </source>
</evidence>
<keyword evidence="3" id="KW-1185">Reference proteome</keyword>
<gene>
    <name evidence="2" type="ORF">SAMN05444354_102298</name>
</gene>
<reference evidence="3" key="1">
    <citation type="submission" date="2016-10" db="EMBL/GenBank/DDBJ databases">
        <authorList>
            <person name="Varghese N."/>
            <person name="Submissions S."/>
        </authorList>
    </citation>
    <scope>NUCLEOTIDE SEQUENCE [LARGE SCALE GENOMIC DNA]</scope>
    <source>
        <strain evidence="3">DSM 17044</strain>
    </source>
</reference>
<name>A0A1H7JTY8_STIAU</name>
<feature type="coiled-coil region" evidence="1">
    <location>
        <begin position="111"/>
        <end position="138"/>
    </location>
</feature>
<organism evidence="2 3">
    <name type="scientific">Stigmatella aurantiaca</name>
    <dbReference type="NCBI Taxonomy" id="41"/>
    <lineage>
        <taxon>Bacteria</taxon>
        <taxon>Pseudomonadati</taxon>
        <taxon>Myxococcota</taxon>
        <taxon>Myxococcia</taxon>
        <taxon>Myxococcales</taxon>
        <taxon>Cystobacterineae</taxon>
        <taxon>Archangiaceae</taxon>
        <taxon>Stigmatella</taxon>
    </lineage>
</organism>
<dbReference type="AlphaFoldDB" id="A0A1H7JTY8"/>
<dbReference type="Proteomes" id="UP000182719">
    <property type="component" value="Unassembled WGS sequence"/>
</dbReference>
<sequence>MAPSYFDELNASVTSEVLAADDRTLRLAAAPLTGEEVAGLLRYQETFLGIAEADRSSEGLARAHTEAIKASGLPEARRVDQGNAIIRTFAGQRWAAGQLREKLKQLEAQPGAEAQERHQRIQKDLAKLEQRTALLARRYGDETLALLRQHEARLLPLHVRMAQVLSQG</sequence>
<dbReference type="EMBL" id="FOAP01000002">
    <property type="protein sequence ID" value="SEK76965.1"/>
    <property type="molecule type" value="Genomic_DNA"/>
</dbReference>
<keyword evidence="1" id="KW-0175">Coiled coil</keyword>